<evidence type="ECO:0000313" key="4">
    <source>
        <dbReference type="EMBL" id="KKR41327.1"/>
    </source>
</evidence>
<dbReference type="PATRIC" id="fig|1618576.3.peg.558"/>
<evidence type="ECO:0000256" key="1">
    <source>
        <dbReference type="ARBA" id="ARBA00022679"/>
    </source>
</evidence>
<comment type="caution">
    <text evidence="4">The sequence shown here is derived from an EMBL/GenBank/DDBJ whole genome shotgun (WGS) entry which is preliminary data.</text>
</comment>
<dbReference type="PANTHER" id="PTHR46401">
    <property type="entry name" value="GLYCOSYLTRANSFERASE WBBK-RELATED"/>
    <property type="match status" value="1"/>
</dbReference>
<keyword evidence="1 4" id="KW-0808">Transferase</keyword>
<dbReference type="Pfam" id="PF13439">
    <property type="entry name" value="Glyco_transf_4"/>
    <property type="match status" value="1"/>
</dbReference>
<dbReference type="GO" id="GO:0016757">
    <property type="term" value="F:glycosyltransferase activity"/>
    <property type="evidence" value="ECO:0007669"/>
    <property type="project" value="InterPro"/>
</dbReference>
<evidence type="ECO:0000313" key="5">
    <source>
        <dbReference type="Proteomes" id="UP000034215"/>
    </source>
</evidence>
<accession>A0A0G0TTV9</accession>
<dbReference type="PANTHER" id="PTHR46401:SF2">
    <property type="entry name" value="GLYCOSYLTRANSFERASE WBBK-RELATED"/>
    <property type="match status" value="1"/>
</dbReference>
<dbReference type="GO" id="GO:0009103">
    <property type="term" value="P:lipopolysaccharide biosynthetic process"/>
    <property type="evidence" value="ECO:0007669"/>
    <property type="project" value="TreeGrafter"/>
</dbReference>
<reference evidence="4 5" key="1">
    <citation type="journal article" date="2015" name="Nature">
        <title>rRNA introns, odd ribosomes, and small enigmatic genomes across a large radiation of phyla.</title>
        <authorList>
            <person name="Brown C.T."/>
            <person name="Hug L.A."/>
            <person name="Thomas B.C."/>
            <person name="Sharon I."/>
            <person name="Castelle C.J."/>
            <person name="Singh A."/>
            <person name="Wilkins M.J."/>
            <person name="Williams K.H."/>
            <person name="Banfield J.F."/>
        </authorList>
    </citation>
    <scope>NUCLEOTIDE SEQUENCE [LARGE SCALE GENOMIC DNA]</scope>
</reference>
<dbReference type="Pfam" id="PF00534">
    <property type="entry name" value="Glycos_transf_1"/>
    <property type="match status" value="1"/>
</dbReference>
<evidence type="ECO:0000259" key="2">
    <source>
        <dbReference type="Pfam" id="PF00534"/>
    </source>
</evidence>
<dbReference type="InterPro" id="IPR001296">
    <property type="entry name" value="Glyco_trans_1"/>
</dbReference>
<dbReference type="Gene3D" id="3.40.50.2000">
    <property type="entry name" value="Glycogen Phosphorylase B"/>
    <property type="match status" value="2"/>
</dbReference>
<dbReference type="SUPFAM" id="SSF53756">
    <property type="entry name" value="UDP-Glycosyltransferase/glycogen phosphorylase"/>
    <property type="match status" value="1"/>
</dbReference>
<evidence type="ECO:0000259" key="3">
    <source>
        <dbReference type="Pfam" id="PF13439"/>
    </source>
</evidence>
<sequence length="375" mass="42194">MAKILLDGRLYGLENAGLGRYLINLVGELAKIESEDEYVILLRKKYFDALNLPGNWKKVLVDIRHYSLAEQLKIPGIIKKENAEITHFPHFNVPLTFRGKFVVTIHDMLMHRSRGLSATTLPAPLYFLKRLGYRIVFDNAVRKSYSILAPSQSVKDELIAEYNLSPDKIKVTYEGFDKKISGGNNIDMPKPYFVFTGNAYPHKNLQGLIKAIKALNTKSEHKVFLAIASARNIFTQRVEKLILDTGAKDYVKILGFVPDEKLGSLYKNSIGFVFPSFSEGFGLPGLEALASGTLLLASNIKVFREIYGDNALYFDPKDVESIVVAMNMALSVGSDARKNKISKSIRFVNKYSWAKMAEETLNIYYESCNSLRPGK</sequence>
<gene>
    <name evidence="4" type="ORF">UT76_C0034G0004</name>
</gene>
<dbReference type="EMBL" id="LBYA01000034">
    <property type="protein sequence ID" value="KKR41327.1"/>
    <property type="molecule type" value="Genomic_DNA"/>
</dbReference>
<organism evidence="4 5">
    <name type="scientific">Candidatus Woesebacteria bacterium GW2011_GWB1_40_12</name>
    <dbReference type="NCBI Taxonomy" id="1618576"/>
    <lineage>
        <taxon>Bacteria</taxon>
        <taxon>Candidatus Woeseibacteriota</taxon>
    </lineage>
</organism>
<dbReference type="InterPro" id="IPR028098">
    <property type="entry name" value="Glyco_trans_4-like_N"/>
</dbReference>
<proteinExistence type="predicted"/>
<name>A0A0G0TTV9_9BACT</name>
<feature type="domain" description="Glycosyltransferase subfamily 4-like N-terminal" evidence="3">
    <location>
        <begin position="17"/>
        <end position="177"/>
    </location>
</feature>
<dbReference type="AlphaFoldDB" id="A0A0G0TTV9"/>
<protein>
    <submittedName>
        <fullName evidence="4">Glycosyl transferase, group 1</fullName>
    </submittedName>
</protein>
<dbReference type="CDD" id="cd03809">
    <property type="entry name" value="GT4_MtfB-like"/>
    <property type="match status" value="1"/>
</dbReference>
<feature type="domain" description="Glycosyl transferase family 1" evidence="2">
    <location>
        <begin position="179"/>
        <end position="333"/>
    </location>
</feature>
<dbReference type="Proteomes" id="UP000034215">
    <property type="component" value="Unassembled WGS sequence"/>
</dbReference>